<feature type="compositionally biased region" description="Polar residues" evidence="2">
    <location>
        <begin position="1641"/>
        <end position="1656"/>
    </location>
</feature>
<feature type="compositionally biased region" description="Basic and acidic residues" evidence="2">
    <location>
        <begin position="1914"/>
        <end position="1930"/>
    </location>
</feature>
<feature type="region of interest" description="Disordered" evidence="2">
    <location>
        <begin position="1745"/>
        <end position="1941"/>
    </location>
</feature>
<keyword evidence="4" id="KW-1185">Reference proteome</keyword>
<feature type="region of interest" description="Disordered" evidence="2">
    <location>
        <begin position="2792"/>
        <end position="2811"/>
    </location>
</feature>
<proteinExistence type="predicted"/>
<feature type="region of interest" description="Disordered" evidence="2">
    <location>
        <begin position="1010"/>
        <end position="1061"/>
    </location>
</feature>
<feature type="region of interest" description="Disordered" evidence="2">
    <location>
        <begin position="3667"/>
        <end position="3699"/>
    </location>
</feature>
<dbReference type="EMBL" id="JAUCMV010000003">
    <property type="protein sequence ID" value="KAK0408606.1"/>
    <property type="molecule type" value="Genomic_DNA"/>
</dbReference>
<feature type="compositionally biased region" description="Basic and acidic residues" evidence="2">
    <location>
        <begin position="1023"/>
        <end position="1044"/>
    </location>
</feature>
<feature type="region of interest" description="Disordered" evidence="2">
    <location>
        <begin position="2214"/>
        <end position="2241"/>
    </location>
</feature>
<feature type="region of interest" description="Disordered" evidence="2">
    <location>
        <begin position="1327"/>
        <end position="1522"/>
    </location>
</feature>
<evidence type="ECO:0000313" key="3">
    <source>
        <dbReference type="EMBL" id="KAK0408606.1"/>
    </source>
</evidence>
<feature type="compositionally biased region" description="Polar residues" evidence="2">
    <location>
        <begin position="3148"/>
        <end position="3164"/>
    </location>
</feature>
<dbReference type="Proteomes" id="UP001175271">
    <property type="component" value="Unassembled WGS sequence"/>
</dbReference>
<reference evidence="3" key="1">
    <citation type="submission" date="2023-06" db="EMBL/GenBank/DDBJ databases">
        <title>Genomic analysis of the entomopathogenic nematode Steinernema hermaphroditum.</title>
        <authorList>
            <person name="Schwarz E.M."/>
            <person name="Heppert J.K."/>
            <person name="Baniya A."/>
            <person name="Schwartz H.T."/>
            <person name="Tan C.-H."/>
            <person name="Antoshechkin I."/>
            <person name="Sternberg P.W."/>
            <person name="Goodrich-Blair H."/>
            <person name="Dillman A.R."/>
        </authorList>
    </citation>
    <scope>NUCLEOTIDE SEQUENCE</scope>
    <source>
        <strain evidence="3">PS9179</strain>
        <tissue evidence="3">Whole animal</tissue>
    </source>
</reference>
<feature type="region of interest" description="Disordered" evidence="2">
    <location>
        <begin position="3280"/>
        <end position="3302"/>
    </location>
</feature>
<name>A0AA39HMH7_9BILA</name>
<accession>A0AA39HMH7</accession>
<feature type="compositionally biased region" description="Low complexity" evidence="2">
    <location>
        <begin position="1116"/>
        <end position="1147"/>
    </location>
</feature>
<feature type="compositionally biased region" description="Low complexity" evidence="2">
    <location>
        <begin position="2974"/>
        <end position="2986"/>
    </location>
</feature>
<feature type="compositionally biased region" description="Polar residues" evidence="2">
    <location>
        <begin position="1495"/>
        <end position="1520"/>
    </location>
</feature>
<evidence type="ECO:0000256" key="1">
    <source>
        <dbReference type="SAM" id="Coils"/>
    </source>
</evidence>
<feature type="compositionally biased region" description="Polar residues" evidence="2">
    <location>
        <begin position="1185"/>
        <end position="1216"/>
    </location>
</feature>
<feature type="compositionally biased region" description="Low complexity" evidence="2">
    <location>
        <begin position="3502"/>
        <end position="3519"/>
    </location>
</feature>
<feature type="region of interest" description="Disordered" evidence="2">
    <location>
        <begin position="3498"/>
        <end position="3566"/>
    </location>
</feature>
<feature type="compositionally biased region" description="Basic and acidic residues" evidence="2">
    <location>
        <begin position="753"/>
        <end position="766"/>
    </location>
</feature>
<feature type="compositionally biased region" description="Polar residues" evidence="2">
    <location>
        <begin position="3416"/>
        <end position="3427"/>
    </location>
</feature>
<feature type="compositionally biased region" description="Basic and acidic residues" evidence="2">
    <location>
        <begin position="520"/>
        <end position="536"/>
    </location>
</feature>
<feature type="region of interest" description="Disordered" evidence="2">
    <location>
        <begin position="1"/>
        <end position="20"/>
    </location>
</feature>
<feature type="region of interest" description="Disordered" evidence="2">
    <location>
        <begin position="3336"/>
        <end position="3361"/>
    </location>
</feature>
<feature type="compositionally biased region" description="Low complexity" evidence="2">
    <location>
        <begin position="2224"/>
        <end position="2240"/>
    </location>
</feature>
<feature type="compositionally biased region" description="Basic residues" evidence="2">
    <location>
        <begin position="2753"/>
        <end position="2768"/>
    </location>
</feature>
<organism evidence="3 4">
    <name type="scientific">Steinernema hermaphroditum</name>
    <dbReference type="NCBI Taxonomy" id="289476"/>
    <lineage>
        <taxon>Eukaryota</taxon>
        <taxon>Metazoa</taxon>
        <taxon>Ecdysozoa</taxon>
        <taxon>Nematoda</taxon>
        <taxon>Chromadorea</taxon>
        <taxon>Rhabditida</taxon>
        <taxon>Tylenchina</taxon>
        <taxon>Panagrolaimomorpha</taxon>
        <taxon>Strongyloidoidea</taxon>
        <taxon>Steinernematidae</taxon>
        <taxon>Steinernema</taxon>
    </lineage>
</organism>
<feature type="compositionally biased region" description="Polar residues" evidence="2">
    <location>
        <begin position="1831"/>
        <end position="1843"/>
    </location>
</feature>
<feature type="region of interest" description="Disordered" evidence="2">
    <location>
        <begin position="3144"/>
        <end position="3166"/>
    </location>
</feature>
<feature type="compositionally biased region" description="Basic and acidic residues" evidence="2">
    <location>
        <begin position="1085"/>
        <end position="1094"/>
    </location>
</feature>
<feature type="region of interest" description="Disordered" evidence="2">
    <location>
        <begin position="2298"/>
        <end position="2319"/>
    </location>
</feature>
<feature type="compositionally biased region" description="Low complexity" evidence="2">
    <location>
        <begin position="1401"/>
        <end position="1410"/>
    </location>
</feature>
<feature type="compositionally biased region" description="Basic and acidic residues" evidence="2">
    <location>
        <begin position="2450"/>
        <end position="2464"/>
    </location>
</feature>
<feature type="compositionally biased region" description="Polar residues" evidence="2">
    <location>
        <begin position="3072"/>
        <end position="3087"/>
    </location>
</feature>
<feature type="compositionally biased region" description="Polar residues" evidence="2">
    <location>
        <begin position="2655"/>
        <end position="2664"/>
    </location>
</feature>
<feature type="compositionally biased region" description="Polar residues" evidence="2">
    <location>
        <begin position="814"/>
        <end position="824"/>
    </location>
</feature>
<feature type="compositionally biased region" description="Polar residues" evidence="2">
    <location>
        <begin position="1748"/>
        <end position="1758"/>
    </location>
</feature>
<feature type="compositionally biased region" description="Basic and acidic residues" evidence="2">
    <location>
        <begin position="1761"/>
        <end position="1776"/>
    </location>
</feature>
<feature type="compositionally biased region" description="Basic and acidic residues" evidence="2">
    <location>
        <begin position="1784"/>
        <end position="1807"/>
    </location>
</feature>
<feature type="compositionally biased region" description="Basic and acidic residues" evidence="2">
    <location>
        <begin position="3679"/>
        <end position="3699"/>
    </location>
</feature>
<feature type="region of interest" description="Disordered" evidence="2">
    <location>
        <begin position="3071"/>
        <end position="3107"/>
    </location>
</feature>
<keyword evidence="1" id="KW-0175">Coiled coil</keyword>
<feature type="compositionally biased region" description="Basic and acidic residues" evidence="2">
    <location>
        <begin position="497"/>
        <end position="510"/>
    </location>
</feature>
<feature type="region of interest" description="Disordered" evidence="2">
    <location>
        <begin position="1569"/>
        <end position="1732"/>
    </location>
</feature>
<feature type="compositionally biased region" description="Basic and acidic residues" evidence="2">
    <location>
        <begin position="1426"/>
        <end position="1450"/>
    </location>
</feature>
<feature type="region of interest" description="Disordered" evidence="2">
    <location>
        <begin position="2259"/>
        <end position="2282"/>
    </location>
</feature>
<feature type="compositionally biased region" description="Basic and acidic residues" evidence="2">
    <location>
        <begin position="868"/>
        <end position="903"/>
    </location>
</feature>
<feature type="region of interest" description="Disordered" evidence="2">
    <location>
        <begin position="2617"/>
        <end position="2785"/>
    </location>
</feature>
<evidence type="ECO:0000256" key="2">
    <source>
        <dbReference type="SAM" id="MobiDB-lite"/>
    </source>
</evidence>
<feature type="compositionally biased region" description="Polar residues" evidence="2">
    <location>
        <begin position="558"/>
        <end position="568"/>
    </location>
</feature>
<feature type="region of interest" description="Disordered" evidence="2">
    <location>
        <begin position="2122"/>
        <end position="2145"/>
    </location>
</feature>
<feature type="compositionally biased region" description="Acidic residues" evidence="2">
    <location>
        <begin position="715"/>
        <end position="732"/>
    </location>
</feature>
<feature type="compositionally biased region" description="Low complexity" evidence="2">
    <location>
        <begin position="2733"/>
        <end position="2751"/>
    </location>
</feature>
<feature type="compositionally biased region" description="Acidic residues" evidence="2">
    <location>
        <begin position="946"/>
        <end position="960"/>
    </location>
</feature>
<feature type="compositionally biased region" description="Polar residues" evidence="2">
    <location>
        <begin position="2305"/>
        <end position="2314"/>
    </location>
</feature>
<feature type="compositionally biased region" description="Polar residues" evidence="2">
    <location>
        <begin position="2699"/>
        <end position="2728"/>
    </location>
</feature>
<feature type="region of interest" description="Disordered" evidence="2">
    <location>
        <begin position="3028"/>
        <end position="3054"/>
    </location>
</feature>
<feature type="region of interest" description="Disordered" evidence="2">
    <location>
        <begin position="2342"/>
        <end position="2372"/>
    </location>
</feature>
<feature type="compositionally biased region" description="Low complexity" evidence="2">
    <location>
        <begin position="2665"/>
        <end position="2683"/>
    </location>
</feature>
<feature type="compositionally biased region" description="Basic residues" evidence="2">
    <location>
        <begin position="3034"/>
        <end position="3053"/>
    </location>
</feature>
<feature type="compositionally biased region" description="Basic and acidic residues" evidence="2">
    <location>
        <begin position="1172"/>
        <end position="1181"/>
    </location>
</feature>
<feature type="region of interest" description="Disordered" evidence="2">
    <location>
        <begin position="2937"/>
        <end position="2996"/>
    </location>
</feature>
<protein>
    <submittedName>
        <fullName evidence="3">Uncharacterized protein</fullName>
    </submittedName>
</protein>
<feature type="compositionally biased region" description="Polar residues" evidence="2">
    <location>
        <begin position="1377"/>
        <end position="1391"/>
    </location>
</feature>
<sequence length="3699" mass="401069">MITPGTVFATTSTPGKDAQKHKRYRIGYGVPHPSIGQRPVVIEEDLATSEVTPYQIVDNVRGKGCGEDTTEARDFGEEAMIIRSKGTDRFRLLRRFPNYIRYSDITFLFPHHDTTHAKMLGSIPQCLLVNNQVLPITSKAVDTWVTNKKDYFRDIYLTDTSIIVFVGSQIADQAALRRYDMCGENNTMVRWVDFKFHYPDVNSNTRHPTLLFHDEGDDIIYMVCKESGTISRLYRRIHKYSLGIGTFYAGIQCYFSEFRRNFGYISMCGEGATLVIVFSKCHFQKLIRRTIWHPDIVEGLAIVRVTRRSLASYTQILALQGPHMPTVRVTIEMNPGKRQAILSGYCGDLNCNEIHTCRLWKPRSDKLLGGTFEVVRTKVSMEEILDDGFSEPMVLDLFSPDYIKKKPVPMESKKFLTYCARADAKERAENPPVVKKPAVVRKREVSPPTPSPSDGKRRPFEQHQVGPSTSGGSATFPHPNGPGIFNVPAPQAVAQHGDWRDARFFRDQRTPEISSTSKSARIENRILRQKDREKAEQSTWKKAYGAIQKDMPLDGNLQVFNFETTNDNEGPGPSDPSADEVPGPSAPREATPGPSNARDATAGPSVPRHANPGPSDPRDDEAPRPYVPRDATSGPSAHRDEAEPSPNDAPPPAASVVERLHDRWWNQLDDFVAADRSASKTIFTFHSRKKDDLSQQEEPQLFEEEEAPIGLFPVSDDEDDAGWDEPEDEEEVSSIPYLVAIEGVIEPGEYQEDEHVQLYELFEHYPTEPTDQPEPAGMGRDENRKVTTGETSGQHSSVSGGNAGQAGERDSGEATDSSPPSSDPQEGEEVKAPPTHENARSLSSQQIENGADGSDSHTMAQSEDPHEEEQNAKCDLEKDSPTTDDRVHISQQIDEEKPAEKNSAESPSPASDSGMPKEEVESASTQKNDDMDSMADIEKQSAVEAEQVDPEETGDGENVDNDLPKDCTPLNKDGHEAERGTASIRAPIGQAGQVELSQKITAVEELVMKDSEELTVQDPEEETLQKGEGIDKDGDEKQSKKDTMENTSSDGHFVISPASKTPEAIVVPASLVVEAKSIPPAQETTEIKKAEGLPDRSPASLPISPRTSLDTPSPFSPREISKPSPSESPSQPFETPPQSSSSQMTSSVEASPYSVCDDEPSQIGHSTPGGMNRRESVESAKSKGSRSSMMSPIEPLQNTSRATSLGQPSPLSCSQPTRRRSVIMHTSDLFCISENYRDMRGSCPAIVVQGPEDDAPAESLRRSESYPVLIDRSSPLTDNATPFNDRKQENQPFEILYSESTVFEQPQYVKEKNVTEQSNKVSATCVEGGKVPAANDSNPIVEESEERKTTSTEAVPNEGAESAESVVGVVNNDIKGSESSAEAPRNNTTDLEVTVHEVMKMSKSSSPSDDLQSGEDNQPSPKNLKRQMESGDVTSKHDREELSEEKRQRLDSPQSLLSFEGTTSPNDNPVAENDPSSSLSTVPMPGQEEVRVSGQIATEQDPLSSGPEPSTENTYPTESTVPEDFIALNQKPLRNASKTADEHLHQVSEEPPVPVVNALVDDQRAQITAAAGASPSARITPTEIGPNDSRRPNCNAVDQCAGAATMPDGNSSDPPAPNGAIPELSGSDSASGEPDAPEIAKTQSSESIMETPQSSERQNDGPLAQSDPMLPRGGPELSELDNVKDDFDGGADSDATSSEKIVEISKVSQEPVSHNALEVGSPPSGESPNDGKAAALAENIGVIPESVPCSSTQETTGEGQCLRDEEVRFSHKDNAKDGTSLTQEDTRPKEDSDALGRDKTLPKKDDGPLTETDDPARVVDGLCAQEEDTIQESTTIAAASSHQEAILPITNLPSCSPRKPEEAAPPQETVQPLPQTMEPLDLSRPRSANSPPHPAPRKRKLSETDCLSYSRPLDLSKRKPVSEDEGKSYPKEATPPALIPGSILQQCVTEVHTGASEGGAVAASSASPSNVQSQTEAAEALLSMHASSIGPSTSYSMPPSLSALTMQFVQSIMTPAESLMLPTIPAETLRARLHEARRAAGLELLPMYTARPSPNVQNNVSNLSQTSQNVVPSTVTNFGHMALIPTQSGHKEASLPRSEDNESPNDEKVACAALLVLSSGKSVERETPSVEDPTQRSPSPLVDVESLSPVQASVVEDFVAQPLQDRLESTSDGSLSPIVDVESISPVPQITVPGEQQLQMAIDSSAIVYEQVEQAATPEDSEGTSDNSGGSSRGGSRTDSPILDVECLSACTPNVVESQTVFDEAEEPTFELKGTEPVPESSVEAVIDLHPVEPEEYFQVDSGRPSESSPQAQDCSPAPIFSDEIDHEIHLDPSQLICETGGFDKADDLTPQEEALQQKADDDGDGLPFPTEETVVPLTSQATFEADFAQPDSEVLLVLADDSSSCPAEEIADLVQPDSEKVPIPGEPLANESYEEDGYPNDSQVYCELISERREEASSGKDSPDPSGDPLVAQDSSAILQTSSSSESRSEKGPPKIGGSSRSTSDDEDDDEGPSAKSLGETISLISGALDVLYPSPSSKKSSPAKKTVKFPSGPSSPKKEDATTPSCSVVQSSLMRSVSAPEPPTWNVTSEVNAIRNYTETTFKDESYVDVTGHSQDAYDVQPGPSNYMQSANETNGYVPYQEPYQEPDGYVDYSQNGYTNGTPYVQQQQQYDDPGYPPDAYVQPYVTNGNYMDYPVDSNTYNGYNAAESSATDEQTSGPSTSTVPNNEPEIAGPGSSSDSIISTSPAATPRRSKKGASPARGRKTTRKVDKPPRGLNVSYAQRLRELDEQAKLSASAPRVVVDPPPTVPTIRMSIVKNEPESVPAPIIVKQEPVAITVTPPSTSAQSFNPRSTTAPPMMGPTSSAALLNYVNVEVPNAESQDARILNILETVSGRPVKYTPKQEPTKEQASRKKKLMCEEALRVIQASVEAECALSDDETASRKRRNSKRSTSTLASANLVVHDAPEPQPQTSFSSTVSEGTSSLEGNVDQIPPVPVSVDMDVVMNRPPVTEAATYGDTVAAASFTLPPLTRRGRGRPKGSKSKTDKRRRVNTQIDVTVDQGLANDHESASATFGESSASVSASLPNLRRSSRRSKPVSRFDAAAESVVSPTRQVRKSARLHGADNTVFDMIIKTEPIDHEEEQHPSFQTQHSSVLEPSENSEPVGPDPLVNGVMHAEPMVDVVQENGYFVEEVYQQEDTEVIVDVTVEDDRFESNINVEVVQDPRDPDIFAHPETWLDQEETSFCLPPASAEDTLKAPEDQLEVKHEPIAVIKEETPSEVPTMEVQNSEPSSLISPSLDTSKANGTDHIVEEVTIIQNGGLVQNHIPEPISVLVEPAHPPSSTASPLEPNPPLTNEMDATPLKSILTKKALSSNVTDIKAFQSPFRGKIERPTSSAETQPEIKKARIAEPQGEPSTSTSRPNNVATSHVQVPMLDELQSLLEKKEYLIAQRESLMPELEALRAEVEAKESLLDRHQRAEKFRDDDIAEVRAKLARAANSDGSSPSSSNSVGSSCTSPMIDMSRAPVVHGKVPPRKRPPLTRPSDSPRPKRPSLSNNAKPSTSDTCRCCEAKRLLASQVDLPTAADGRIDTNALVTLEEQSAAIGRQFEELTESARNYRATVAEIEALRTRRDFLAEEIAKLAKSIEEKRAILRQLSLSSQYMSLVNKKPSSSSNVEEPKAPGDPKEPKEEKGQKED</sequence>
<feature type="region of interest" description="Disordered" evidence="2">
    <location>
        <begin position="3389"/>
        <end position="3427"/>
    </location>
</feature>
<feature type="compositionally biased region" description="Polar residues" evidence="2">
    <location>
        <begin position="1451"/>
        <end position="1467"/>
    </location>
</feature>
<feature type="compositionally biased region" description="Polar residues" evidence="2">
    <location>
        <begin position="2625"/>
        <end position="2637"/>
    </location>
</feature>
<feature type="region of interest" description="Disordered" evidence="2">
    <location>
        <begin position="426"/>
        <end position="658"/>
    </location>
</feature>
<feature type="compositionally biased region" description="Acidic residues" evidence="2">
    <location>
        <begin position="1013"/>
        <end position="1022"/>
    </location>
</feature>
<feature type="compositionally biased region" description="Polar residues" evidence="2">
    <location>
        <begin position="3667"/>
        <end position="3678"/>
    </location>
</feature>
<comment type="caution">
    <text evidence="3">The sequence shown here is derived from an EMBL/GenBank/DDBJ whole genome shotgun (WGS) entry which is preliminary data.</text>
</comment>
<feature type="region of interest" description="Disordered" evidence="2">
    <location>
        <begin position="687"/>
        <end position="991"/>
    </location>
</feature>
<feature type="region of interest" description="Disordered" evidence="2">
    <location>
        <begin position="2408"/>
        <end position="2569"/>
    </location>
</feature>
<feature type="compositionally biased region" description="Polar residues" evidence="2">
    <location>
        <begin position="788"/>
        <end position="800"/>
    </location>
</feature>
<evidence type="ECO:0000313" key="4">
    <source>
        <dbReference type="Proteomes" id="UP001175271"/>
    </source>
</evidence>
<feature type="coiled-coil region" evidence="1">
    <location>
        <begin position="3610"/>
        <end position="3647"/>
    </location>
</feature>
<gene>
    <name evidence="3" type="ORF">QR680_004051</name>
</gene>
<feature type="compositionally biased region" description="Polar residues" evidence="2">
    <location>
        <begin position="3287"/>
        <end position="3302"/>
    </location>
</feature>
<feature type="region of interest" description="Disordered" evidence="2">
    <location>
        <begin position="1075"/>
        <end position="1219"/>
    </location>
</feature>